<keyword evidence="4" id="KW-0804">Transcription</keyword>
<dbReference type="InterPro" id="IPR039425">
    <property type="entry name" value="RNA_pol_sigma-70-like"/>
</dbReference>
<dbReference type="PANTHER" id="PTHR43133">
    <property type="entry name" value="RNA POLYMERASE ECF-TYPE SIGMA FACTO"/>
    <property type="match status" value="1"/>
</dbReference>
<dbReference type="Pfam" id="PF04542">
    <property type="entry name" value="Sigma70_r2"/>
    <property type="match status" value="1"/>
</dbReference>
<dbReference type="NCBIfam" id="TIGR02937">
    <property type="entry name" value="sigma70-ECF"/>
    <property type="match status" value="1"/>
</dbReference>
<dbReference type="SUPFAM" id="SSF88946">
    <property type="entry name" value="Sigma2 domain of RNA polymerase sigma factors"/>
    <property type="match status" value="1"/>
</dbReference>
<dbReference type="SUPFAM" id="SSF88659">
    <property type="entry name" value="Sigma3 and sigma4 domains of RNA polymerase sigma factors"/>
    <property type="match status" value="1"/>
</dbReference>
<dbReference type="InterPro" id="IPR000792">
    <property type="entry name" value="Tscrpt_reg_LuxR_C"/>
</dbReference>
<dbReference type="GO" id="GO:0000428">
    <property type="term" value="C:DNA-directed RNA polymerase complex"/>
    <property type="evidence" value="ECO:0007669"/>
    <property type="project" value="UniProtKB-KW"/>
</dbReference>
<dbReference type="InterPro" id="IPR014284">
    <property type="entry name" value="RNA_pol_sigma-70_dom"/>
</dbReference>
<dbReference type="GO" id="GO:0006352">
    <property type="term" value="P:DNA-templated transcription initiation"/>
    <property type="evidence" value="ECO:0007669"/>
    <property type="project" value="InterPro"/>
</dbReference>
<dbReference type="InterPro" id="IPR013324">
    <property type="entry name" value="RNA_pol_sigma_r3/r4-like"/>
</dbReference>
<dbReference type="Gene3D" id="1.10.10.10">
    <property type="entry name" value="Winged helix-like DNA-binding domain superfamily/Winged helix DNA-binding domain"/>
    <property type="match status" value="1"/>
</dbReference>
<evidence type="ECO:0000256" key="3">
    <source>
        <dbReference type="ARBA" id="ARBA00023082"/>
    </source>
</evidence>
<dbReference type="Proteomes" id="UP000627292">
    <property type="component" value="Unassembled WGS sequence"/>
</dbReference>
<keyword evidence="7" id="KW-0240">DNA-directed RNA polymerase</keyword>
<dbReference type="InterPro" id="IPR013325">
    <property type="entry name" value="RNA_pol_sigma_r2"/>
</dbReference>
<evidence type="ECO:0000259" key="6">
    <source>
        <dbReference type="Pfam" id="PF08281"/>
    </source>
</evidence>
<dbReference type="InterPro" id="IPR036388">
    <property type="entry name" value="WH-like_DNA-bd_sf"/>
</dbReference>
<gene>
    <name evidence="7" type="ORF">GCM10011379_13980</name>
</gene>
<keyword evidence="2" id="KW-0805">Transcription regulation</keyword>
<name>A0A917ITM8_9BACT</name>
<feature type="domain" description="RNA polymerase sigma-70 region 2" evidence="5">
    <location>
        <begin position="24"/>
        <end position="89"/>
    </location>
</feature>
<dbReference type="GO" id="GO:0003677">
    <property type="term" value="F:DNA binding"/>
    <property type="evidence" value="ECO:0007669"/>
    <property type="project" value="InterPro"/>
</dbReference>
<protein>
    <submittedName>
        <fullName evidence="7">DNA-directed RNA polymerase sigma-70 factor</fullName>
    </submittedName>
</protein>
<keyword evidence="3" id="KW-0731">Sigma factor</keyword>
<accession>A0A917ITM8</accession>
<evidence type="ECO:0000256" key="2">
    <source>
        <dbReference type="ARBA" id="ARBA00023015"/>
    </source>
</evidence>
<dbReference type="CDD" id="cd06171">
    <property type="entry name" value="Sigma70_r4"/>
    <property type="match status" value="1"/>
</dbReference>
<comment type="caution">
    <text evidence="7">The sequence shown here is derived from an EMBL/GenBank/DDBJ whole genome shotgun (WGS) entry which is preliminary data.</text>
</comment>
<sequence>MRLSNEQALIIQLKEGSETAFAELYSAYSEVLYSFLLKLGVQGEDCKDVIQQTFVKLWEHREGLKEGLSLQSYLITIAKNDIYNTIKKRLVAQKYQAVPQETDEKALQLSEVRDLLQNILRQLPHKRREVFTMSRIEGYSNQEIAEILNISKSTVENHINHSTKQLKGLLKKTGIFFTALGAIVFHIV</sequence>
<dbReference type="AlphaFoldDB" id="A0A917ITM8"/>
<dbReference type="PRINTS" id="PR00038">
    <property type="entry name" value="HTHLUXR"/>
</dbReference>
<comment type="similarity">
    <text evidence="1">Belongs to the sigma-70 factor family. ECF subfamily.</text>
</comment>
<dbReference type="PANTHER" id="PTHR43133:SF46">
    <property type="entry name" value="RNA POLYMERASE SIGMA-70 FACTOR ECF SUBFAMILY"/>
    <property type="match status" value="1"/>
</dbReference>
<dbReference type="InterPro" id="IPR013249">
    <property type="entry name" value="RNA_pol_sigma70_r4_t2"/>
</dbReference>
<evidence type="ECO:0000313" key="8">
    <source>
        <dbReference type="Proteomes" id="UP000627292"/>
    </source>
</evidence>
<dbReference type="EMBL" id="BMIB01000002">
    <property type="protein sequence ID" value="GGH63270.1"/>
    <property type="molecule type" value="Genomic_DNA"/>
</dbReference>
<evidence type="ECO:0000256" key="4">
    <source>
        <dbReference type="ARBA" id="ARBA00023163"/>
    </source>
</evidence>
<dbReference type="Gene3D" id="1.10.1740.10">
    <property type="match status" value="1"/>
</dbReference>
<dbReference type="InterPro" id="IPR014327">
    <property type="entry name" value="RNA_pol_sigma70_bacteroid"/>
</dbReference>
<dbReference type="RefSeq" id="WP_188951313.1">
    <property type="nucleotide sequence ID" value="NZ_BMIB01000002.1"/>
</dbReference>
<evidence type="ECO:0000259" key="5">
    <source>
        <dbReference type="Pfam" id="PF04542"/>
    </source>
</evidence>
<dbReference type="InterPro" id="IPR007627">
    <property type="entry name" value="RNA_pol_sigma70_r2"/>
</dbReference>
<keyword evidence="8" id="KW-1185">Reference proteome</keyword>
<dbReference type="NCBIfam" id="TIGR02985">
    <property type="entry name" value="Sig70_bacteroi1"/>
    <property type="match status" value="1"/>
</dbReference>
<reference evidence="7" key="1">
    <citation type="journal article" date="2014" name="Int. J. Syst. Evol. Microbiol.">
        <title>Complete genome sequence of Corynebacterium casei LMG S-19264T (=DSM 44701T), isolated from a smear-ripened cheese.</title>
        <authorList>
            <consortium name="US DOE Joint Genome Institute (JGI-PGF)"/>
            <person name="Walter F."/>
            <person name="Albersmeier A."/>
            <person name="Kalinowski J."/>
            <person name="Ruckert C."/>
        </authorList>
    </citation>
    <scope>NUCLEOTIDE SEQUENCE</scope>
    <source>
        <strain evidence="7">CGMCC 1.15290</strain>
    </source>
</reference>
<evidence type="ECO:0000313" key="7">
    <source>
        <dbReference type="EMBL" id="GGH63270.1"/>
    </source>
</evidence>
<proteinExistence type="inferred from homology"/>
<dbReference type="GO" id="GO:0016987">
    <property type="term" value="F:sigma factor activity"/>
    <property type="evidence" value="ECO:0007669"/>
    <property type="project" value="UniProtKB-KW"/>
</dbReference>
<feature type="domain" description="RNA polymerase sigma factor 70 region 4 type 2" evidence="6">
    <location>
        <begin position="114"/>
        <end position="164"/>
    </location>
</feature>
<dbReference type="Pfam" id="PF08281">
    <property type="entry name" value="Sigma70_r4_2"/>
    <property type="match status" value="1"/>
</dbReference>
<evidence type="ECO:0000256" key="1">
    <source>
        <dbReference type="ARBA" id="ARBA00010641"/>
    </source>
</evidence>
<reference evidence="7" key="2">
    <citation type="submission" date="2020-09" db="EMBL/GenBank/DDBJ databases">
        <authorList>
            <person name="Sun Q."/>
            <person name="Zhou Y."/>
        </authorList>
    </citation>
    <scope>NUCLEOTIDE SEQUENCE</scope>
    <source>
        <strain evidence="7">CGMCC 1.15290</strain>
    </source>
</reference>
<organism evidence="7 8">
    <name type="scientific">Filimonas zeae</name>
    <dbReference type="NCBI Taxonomy" id="1737353"/>
    <lineage>
        <taxon>Bacteria</taxon>
        <taxon>Pseudomonadati</taxon>
        <taxon>Bacteroidota</taxon>
        <taxon>Chitinophagia</taxon>
        <taxon>Chitinophagales</taxon>
        <taxon>Chitinophagaceae</taxon>
        <taxon>Filimonas</taxon>
    </lineage>
</organism>